<evidence type="ECO:0000313" key="5">
    <source>
        <dbReference type="Proteomes" id="UP000185657"/>
    </source>
</evidence>
<reference evidence="4 5" key="1">
    <citation type="submission" date="2016-02" db="EMBL/GenBank/DDBJ databases">
        <title>Draft genome sequence of Hydrogenophaga sp. LPB0072.</title>
        <authorList>
            <person name="Shin S.-K."/>
            <person name="Yi H."/>
        </authorList>
    </citation>
    <scope>NUCLEOTIDE SEQUENCE [LARGE SCALE GENOMIC DNA]</scope>
    <source>
        <strain evidence="4 5">LPB0072</strain>
    </source>
</reference>
<gene>
    <name evidence="4" type="ORF">LPB72_01145</name>
</gene>
<dbReference type="Gene3D" id="3.30.1330.60">
    <property type="entry name" value="OmpA-like domain"/>
    <property type="match status" value="1"/>
</dbReference>
<evidence type="ECO:0000313" key="4">
    <source>
        <dbReference type="EMBL" id="OAD44142.1"/>
    </source>
</evidence>
<evidence type="ECO:0000256" key="2">
    <source>
        <dbReference type="SAM" id="MobiDB-lite"/>
    </source>
</evidence>
<keyword evidence="5" id="KW-1185">Reference proteome</keyword>
<accession>A0ABX2UBY5</accession>
<dbReference type="Proteomes" id="UP000185657">
    <property type="component" value="Unassembled WGS sequence"/>
</dbReference>
<dbReference type="InterPro" id="IPR036737">
    <property type="entry name" value="OmpA-like_sf"/>
</dbReference>
<feature type="domain" description="OmpA-like" evidence="3">
    <location>
        <begin position="159"/>
        <end position="280"/>
    </location>
</feature>
<feature type="compositionally biased region" description="Low complexity" evidence="2">
    <location>
        <begin position="111"/>
        <end position="120"/>
    </location>
</feature>
<dbReference type="PANTHER" id="PTHR30329:SF21">
    <property type="entry name" value="LIPOPROTEIN YIAD-RELATED"/>
    <property type="match status" value="1"/>
</dbReference>
<sequence length="283" mass="30156">MSNLDATLGSPEAFQSQPLQQAARGKAAGRRYSRWHLETTVPVEEDGWLLTYLDVITLMLVMMVVMLSVAGPPGDATGKGEPTTTTMPPDPLATTTPASVQSPSILPPLPVTTASTQSATPAPPGKEPESETPQAPAEEAWASLKLDQIGENVAITPGEDSVRFRISNELLFGSGDANLSNGGNGVLQKLLPTLLADPELRLVVEGHTDNIPIQTTRYPSNWELSTGRAASVARYLIEHGVPPQRVQASGYADTRPLGSKENPVDRAINRRVELVLEKTKPGG</sequence>
<organism evidence="4 5">
    <name type="scientific">Hydrogenophaga crassostreae</name>
    <dbReference type="NCBI Taxonomy" id="1763535"/>
    <lineage>
        <taxon>Bacteria</taxon>
        <taxon>Pseudomonadati</taxon>
        <taxon>Pseudomonadota</taxon>
        <taxon>Betaproteobacteria</taxon>
        <taxon>Burkholderiales</taxon>
        <taxon>Comamonadaceae</taxon>
        <taxon>Hydrogenophaga</taxon>
    </lineage>
</organism>
<dbReference type="PANTHER" id="PTHR30329">
    <property type="entry name" value="STATOR ELEMENT OF FLAGELLAR MOTOR COMPLEX"/>
    <property type="match status" value="1"/>
</dbReference>
<comment type="caution">
    <text evidence="4">The sequence shown here is derived from an EMBL/GenBank/DDBJ whole genome shotgun (WGS) entry which is preliminary data.</text>
</comment>
<feature type="region of interest" description="Disordered" evidence="2">
    <location>
        <begin position="1"/>
        <end position="22"/>
    </location>
</feature>
<feature type="region of interest" description="Disordered" evidence="2">
    <location>
        <begin position="75"/>
        <end position="137"/>
    </location>
</feature>
<dbReference type="Pfam" id="PF00691">
    <property type="entry name" value="OmpA"/>
    <property type="match status" value="1"/>
</dbReference>
<dbReference type="SUPFAM" id="SSF103088">
    <property type="entry name" value="OmpA-like"/>
    <property type="match status" value="1"/>
</dbReference>
<protein>
    <recommendedName>
        <fullName evidence="3">OmpA-like domain-containing protein</fullName>
    </recommendedName>
</protein>
<dbReference type="InterPro" id="IPR050330">
    <property type="entry name" value="Bact_OuterMem_StrucFunc"/>
</dbReference>
<dbReference type="RefSeq" id="WP_082876670.1">
    <property type="nucleotide sequence ID" value="NZ_CP017476.1"/>
</dbReference>
<evidence type="ECO:0000256" key="1">
    <source>
        <dbReference type="PROSITE-ProRule" id="PRU00473"/>
    </source>
</evidence>
<dbReference type="EMBL" id="LVWD01000001">
    <property type="protein sequence ID" value="OAD44142.1"/>
    <property type="molecule type" value="Genomic_DNA"/>
</dbReference>
<proteinExistence type="predicted"/>
<dbReference type="PROSITE" id="PS51123">
    <property type="entry name" value="OMPA_2"/>
    <property type="match status" value="1"/>
</dbReference>
<feature type="compositionally biased region" description="Polar residues" evidence="2">
    <location>
        <begin position="82"/>
        <end position="104"/>
    </location>
</feature>
<name>A0ABX2UBY5_9BURK</name>
<evidence type="ECO:0000259" key="3">
    <source>
        <dbReference type="PROSITE" id="PS51123"/>
    </source>
</evidence>
<dbReference type="InterPro" id="IPR006665">
    <property type="entry name" value="OmpA-like"/>
</dbReference>
<dbReference type="CDD" id="cd07185">
    <property type="entry name" value="OmpA_C-like"/>
    <property type="match status" value="1"/>
</dbReference>
<keyword evidence="1" id="KW-0472">Membrane</keyword>